<dbReference type="PANTHER" id="PTHR11365">
    <property type="entry name" value="5-OXOPROLINASE RELATED"/>
    <property type="match status" value="1"/>
</dbReference>
<dbReference type="GO" id="GO:0017168">
    <property type="term" value="F:5-oxoprolinase (ATP-hydrolyzing) activity"/>
    <property type="evidence" value="ECO:0007669"/>
    <property type="project" value="TreeGrafter"/>
</dbReference>
<sequence length="308" mass="33850">MRSNYRLGIDAGGTFTDFVLADKSRNVKIYKTPSIPDNPTKAIENGLALISDDLDVSPEDIISQSDLCINGTTVGLNALIQHKGSLVGLICTKGHEDSIEIRLGHKEDGYRYDPDYPPAIMLAPRYLRRGIRERVISNGTIKTPMNEDDVREACKLFIDNDIKTIAVSFIWSVLNPSHEIRAAQIIKEMMPNAIITIGSELYPQIREYTRTSTAITNAYLSPILRNYVSAINDYFIGLGGEDNVRYFQSNGGLATGKVMSERSVYAINSGPASAPQAGLSICNPFNYKNIITVDMGGTSFDITLTKDG</sequence>
<evidence type="ECO:0000259" key="1">
    <source>
        <dbReference type="Pfam" id="PF01968"/>
    </source>
</evidence>
<reference evidence="3" key="1">
    <citation type="submission" date="2018-05" db="EMBL/GenBank/DDBJ databases">
        <authorList>
            <person name="Lanie J.A."/>
            <person name="Ng W.-L."/>
            <person name="Kazmierczak K.M."/>
            <person name="Andrzejewski T.M."/>
            <person name="Davidsen T.M."/>
            <person name="Wayne K.J."/>
            <person name="Tettelin H."/>
            <person name="Glass J.I."/>
            <person name="Rusch D."/>
            <person name="Podicherti R."/>
            <person name="Tsui H.-C.T."/>
            <person name="Winkler M.E."/>
        </authorList>
    </citation>
    <scope>NUCLEOTIDE SEQUENCE</scope>
</reference>
<accession>A0A382IX56</accession>
<dbReference type="EMBL" id="UINC01070097">
    <property type="protein sequence ID" value="SVC03975.1"/>
    <property type="molecule type" value="Genomic_DNA"/>
</dbReference>
<dbReference type="Pfam" id="PF05378">
    <property type="entry name" value="Hydant_A_N"/>
    <property type="match status" value="1"/>
</dbReference>
<organism evidence="3">
    <name type="scientific">marine metagenome</name>
    <dbReference type="NCBI Taxonomy" id="408172"/>
    <lineage>
        <taxon>unclassified sequences</taxon>
        <taxon>metagenomes</taxon>
        <taxon>ecological metagenomes</taxon>
    </lineage>
</organism>
<feature type="domain" description="Hydantoinase A/oxoprolinase" evidence="1">
    <location>
        <begin position="210"/>
        <end position="308"/>
    </location>
</feature>
<feature type="domain" description="Hydantoinase/oxoprolinase N-terminal" evidence="2">
    <location>
        <begin position="6"/>
        <end position="189"/>
    </location>
</feature>
<proteinExistence type="predicted"/>
<dbReference type="GO" id="GO:0005829">
    <property type="term" value="C:cytosol"/>
    <property type="evidence" value="ECO:0007669"/>
    <property type="project" value="TreeGrafter"/>
</dbReference>
<protein>
    <recommendedName>
        <fullName evidence="4">Hydantoinase/oxoprolinase N-terminal domain-containing protein</fullName>
    </recommendedName>
</protein>
<dbReference type="AlphaFoldDB" id="A0A382IX56"/>
<dbReference type="InterPro" id="IPR045079">
    <property type="entry name" value="Oxoprolinase-like"/>
</dbReference>
<evidence type="ECO:0008006" key="4">
    <source>
        <dbReference type="Google" id="ProtNLM"/>
    </source>
</evidence>
<dbReference type="GO" id="GO:0006749">
    <property type="term" value="P:glutathione metabolic process"/>
    <property type="evidence" value="ECO:0007669"/>
    <property type="project" value="TreeGrafter"/>
</dbReference>
<feature type="non-terminal residue" evidence="3">
    <location>
        <position position="308"/>
    </location>
</feature>
<evidence type="ECO:0000313" key="3">
    <source>
        <dbReference type="EMBL" id="SVC03975.1"/>
    </source>
</evidence>
<dbReference type="PANTHER" id="PTHR11365:SF23">
    <property type="entry name" value="HYPOTHETICAL 5-OXOPROLINASE (EUROFUNG)-RELATED"/>
    <property type="match status" value="1"/>
</dbReference>
<dbReference type="InterPro" id="IPR043129">
    <property type="entry name" value="ATPase_NBD"/>
</dbReference>
<dbReference type="InterPro" id="IPR008040">
    <property type="entry name" value="Hydant_A_N"/>
</dbReference>
<gene>
    <name evidence="3" type="ORF">METZ01_LOCUS256829</name>
</gene>
<dbReference type="SUPFAM" id="SSF53067">
    <property type="entry name" value="Actin-like ATPase domain"/>
    <property type="match status" value="1"/>
</dbReference>
<evidence type="ECO:0000259" key="2">
    <source>
        <dbReference type="Pfam" id="PF05378"/>
    </source>
</evidence>
<dbReference type="Pfam" id="PF01968">
    <property type="entry name" value="Hydantoinase_A"/>
    <property type="match status" value="1"/>
</dbReference>
<dbReference type="InterPro" id="IPR002821">
    <property type="entry name" value="Hydantoinase_A"/>
</dbReference>
<name>A0A382IX56_9ZZZZ</name>